<organism evidence="1 2">
    <name type="scientific">Channa striata</name>
    <name type="common">Snakehead murrel</name>
    <name type="synonym">Ophicephalus striatus</name>
    <dbReference type="NCBI Taxonomy" id="64152"/>
    <lineage>
        <taxon>Eukaryota</taxon>
        <taxon>Metazoa</taxon>
        <taxon>Chordata</taxon>
        <taxon>Craniata</taxon>
        <taxon>Vertebrata</taxon>
        <taxon>Euteleostomi</taxon>
        <taxon>Actinopterygii</taxon>
        <taxon>Neopterygii</taxon>
        <taxon>Teleostei</taxon>
        <taxon>Neoteleostei</taxon>
        <taxon>Acanthomorphata</taxon>
        <taxon>Anabantaria</taxon>
        <taxon>Anabantiformes</taxon>
        <taxon>Channoidei</taxon>
        <taxon>Channidae</taxon>
        <taxon>Channa</taxon>
    </lineage>
</organism>
<proteinExistence type="predicted"/>
<reference evidence="1" key="1">
    <citation type="submission" date="2023-07" db="EMBL/GenBank/DDBJ databases">
        <title>Chromosome-level Genome Assembly of Striped Snakehead (Channa striata).</title>
        <authorList>
            <person name="Liu H."/>
        </authorList>
    </citation>
    <scope>NUCLEOTIDE SEQUENCE</scope>
    <source>
        <strain evidence="1">Gz</strain>
        <tissue evidence="1">Muscle</tissue>
    </source>
</reference>
<accession>A0AA88SUV1</accession>
<sequence>MSFMRQRLCSCFSLSPGGLAGSRTDVRANNREVSVEISRYRYTAATFFFSTNACRDTAVVMKCASPAVVQRCAVHDKEEEIVREAWGRLCNAAAATKLQARSHAVGLEVNK</sequence>
<protein>
    <submittedName>
        <fullName evidence="1">Uncharacterized protein</fullName>
    </submittedName>
</protein>
<evidence type="ECO:0000313" key="1">
    <source>
        <dbReference type="EMBL" id="KAK2849423.1"/>
    </source>
</evidence>
<dbReference type="EMBL" id="JAUPFM010000006">
    <property type="protein sequence ID" value="KAK2849423.1"/>
    <property type="molecule type" value="Genomic_DNA"/>
</dbReference>
<name>A0AA88SUV1_CHASR</name>
<comment type="caution">
    <text evidence="1">The sequence shown here is derived from an EMBL/GenBank/DDBJ whole genome shotgun (WGS) entry which is preliminary data.</text>
</comment>
<dbReference type="AlphaFoldDB" id="A0AA88SUV1"/>
<keyword evidence="2" id="KW-1185">Reference proteome</keyword>
<dbReference type="Proteomes" id="UP001187415">
    <property type="component" value="Unassembled WGS sequence"/>
</dbReference>
<gene>
    <name evidence="1" type="ORF">Q5P01_009257</name>
</gene>
<evidence type="ECO:0000313" key="2">
    <source>
        <dbReference type="Proteomes" id="UP001187415"/>
    </source>
</evidence>